<dbReference type="SUPFAM" id="SSF51735">
    <property type="entry name" value="NAD(P)-binding Rossmann-fold domains"/>
    <property type="match status" value="1"/>
</dbReference>
<dbReference type="Proteomes" id="UP000245946">
    <property type="component" value="Unassembled WGS sequence"/>
</dbReference>
<accession>A0A316Z5X7</accession>
<keyword evidence="2" id="KW-0560">Oxidoreductase</keyword>
<dbReference type="OrthoDB" id="5283654at2759"/>
<proteinExistence type="predicted"/>
<dbReference type="Pfam" id="PF05368">
    <property type="entry name" value="NmrA"/>
    <property type="match status" value="1"/>
</dbReference>
<sequence length="294" mass="31387">MSGFTSYALLGLGNLGAPIATEALALGYKLRILTRDTRVHPQASRATLKEFEAKGAKIVQVDYSSEASLEKALEGVQVIISTLGHSEETLKQQAGPVIQAAKAAGVQLYIPSDFGLDYAAEAIKDSAVAQGKLALRKPIEEAGIVWLSIVNSAFSSWLINPLFGFDVRAHKAVVPSGAKSFETTSLPDIARFTLLATQLPLSSHGAGRVLRVSSFTTSFPELVAHAEKQTGATFAVTQRPLEEIEAASKDWSKPQAAFPAWLNYHIAVNSQYANDNAVVGFEPKATLADVPVPQ</sequence>
<keyword evidence="1" id="KW-0521">NADP</keyword>
<dbReference type="InterPro" id="IPR051609">
    <property type="entry name" value="NmrA/Isoflavone_reductase-like"/>
</dbReference>
<dbReference type="PANTHER" id="PTHR47706">
    <property type="entry name" value="NMRA-LIKE FAMILY PROTEIN"/>
    <property type="match status" value="1"/>
</dbReference>
<reference evidence="4 5" key="1">
    <citation type="journal article" date="2018" name="Mol. Biol. Evol.">
        <title>Broad Genomic Sampling Reveals a Smut Pathogenic Ancestry of the Fungal Clade Ustilaginomycotina.</title>
        <authorList>
            <person name="Kijpornyongpan T."/>
            <person name="Mondo S.J."/>
            <person name="Barry K."/>
            <person name="Sandor L."/>
            <person name="Lee J."/>
            <person name="Lipzen A."/>
            <person name="Pangilinan J."/>
            <person name="LaButti K."/>
            <person name="Hainaut M."/>
            <person name="Henrissat B."/>
            <person name="Grigoriev I.V."/>
            <person name="Spatafora J.W."/>
            <person name="Aime M.C."/>
        </authorList>
    </citation>
    <scope>NUCLEOTIDE SEQUENCE [LARGE SCALE GENOMIC DNA]</scope>
    <source>
        <strain evidence="4 5">MCA 4186</strain>
    </source>
</reference>
<evidence type="ECO:0000256" key="2">
    <source>
        <dbReference type="ARBA" id="ARBA00023002"/>
    </source>
</evidence>
<dbReference type="Gene3D" id="3.40.50.720">
    <property type="entry name" value="NAD(P)-binding Rossmann-like Domain"/>
    <property type="match status" value="1"/>
</dbReference>
<evidence type="ECO:0000313" key="5">
    <source>
        <dbReference type="Proteomes" id="UP000245946"/>
    </source>
</evidence>
<dbReference type="AlphaFoldDB" id="A0A316Z5X7"/>
<dbReference type="GO" id="GO:0016491">
    <property type="term" value="F:oxidoreductase activity"/>
    <property type="evidence" value="ECO:0007669"/>
    <property type="project" value="UniProtKB-KW"/>
</dbReference>
<dbReference type="PANTHER" id="PTHR47706:SF11">
    <property type="entry name" value="ISOFLAVONE REDUCTASE FAMILY PROTEIN (AFU_ORTHOLOGUE AFUA_1G12510)"/>
    <property type="match status" value="1"/>
</dbReference>
<dbReference type="InterPro" id="IPR008030">
    <property type="entry name" value="NmrA-like"/>
</dbReference>
<dbReference type="InterPro" id="IPR036291">
    <property type="entry name" value="NAD(P)-bd_dom_sf"/>
</dbReference>
<dbReference type="GeneID" id="37268739"/>
<dbReference type="RefSeq" id="XP_025596641.1">
    <property type="nucleotide sequence ID" value="XM_025741195.1"/>
</dbReference>
<dbReference type="EMBL" id="KZ819299">
    <property type="protein sequence ID" value="PWN96362.1"/>
    <property type="molecule type" value="Genomic_DNA"/>
</dbReference>
<evidence type="ECO:0000256" key="1">
    <source>
        <dbReference type="ARBA" id="ARBA00022857"/>
    </source>
</evidence>
<gene>
    <name evidence="4" type="ORF">FA09DRAFT_326167</name>
</gene>
<keyword evidence="5" id="KW-1185">Reference proteome</keyword>
<name>A0A316Z5X7_9BASI</name>
<protein>
    <submittedName>
        <fullName evidence="4">NAD(P)-binding protein</fullName>
    </submittedName>
</protein>
<evidence type="ECO:0000313" key="4">
    <source>
        <dbReference type="EMBL" id="PWN96362.1"/>
    </source>
</evidence>
<dbReference type="Gene3D" id="3.90.25.10">
    <property type="entry name" value="UDP-galactose 4-epimerase, domain 1"/>
    <property type="match status" value="1"/>
</dbReference>
<organism evidence="4 5">
    <name type="scientific">Tilletiopsis washingtonensis</name>
    <dbReference type="NCBI Taxonomy" id="58919"/>
    <lineage>
        <taxon>Eukaryota</taxon>
        <taxon>Fungi</taxon>
        <taxon>Dikarya</taxon>
        <taxon>Basidiomycota</taxon>
        <taxon>Ustilaginomycotina</taxon>
        <taxon>Exobasidiomycetes</taxon>
        <taxon>Entylomatales</taxon>
        <taxon>Entylomatales incertae sedis</taxon>
        <taxon>Tilletiopsis</taxon>
    </lineage>
</organism>
<evidence type="ECO:0000259" key="3">
    <source>
        <dbReference type="Pfam" id="PF05368"/>
    </source>
</evidence>
<feature type="domain" description="NmrA-like" evidence="3">
    <location>
        <begin position="13"/>
        <end position="245"/>
    </location>
</feature>